<keyword evidence="1" id="KW-0732">Signal</keyword>
<dbReference type="SUPFAM" id="SSF51261">
    <property type="entry name" value="Duplicated hybrid motif"/>
    <property type="match status" value="1"/>
</dbReference>
<dbReference type="EMBL" id="CAKXAJ010026455">
    <property type="protein sequence ID" value="CAH2268608.1"/>
    <property type="molecule type" value="Genomic_DNA"/>
</dbReference>
<evidence type="ECO:0000313" key="5">
    <source>
        <dbReference type="Proteomes" id="UP000838756"/>
    </source>
</evidence>
<dbReference type="Proteomes" id="UP000838756">
    <property type="component" value="Unassembled WGS sequence"/>
</dbReference>
<dbReference type="Pfam" id="PF01551">
    <property type="entry name" value="Peptidase_M23"/>
    <property type="match status" value="1"/>
</dbReference>
<dbReference type="GO" id="GO:0003677">
    <property type="term" value="F:DNA binding"/>
    <property type="evidence" value="ECO:0007669"/>
    <property type="project" value="InterPro"/>
</dbReference>
<proteinExistence type="predicted"/>
<gene>
    <name evidence="4" type="primary">jg8614</name>
    <name evidence="4" type="ORF">PAEG_LOCUS26939</name>
</gene>
<dbReference type="OrthoDB" id="6413741at2759"/>
<evidence type="ECO:0000259" key="3">
    <source>
        <dbReference type="Pfam" id="PF13411"/>
    </source>
</evidence>
<evidence type="ECO:0000256" key="1">
    <source>
        <dbReference type="ARBA" id="ARBA00022729"/>
    </source>
</evidence>
<accession>A0A8S4SM49</accession>
<feature type="domain" description="HTH merR-type" evidence="3">
    <location>
        <begin position="8"/>
        <end position="72"/>
    </location>
</feature>
<dbReference type="PANTHER" id="PTHR21666">
    <property type="entry name" value="PEPTIDASE-RELATED"/>
    <property type="match status" value="1"/>
</dbReference>
<dbReference type="CDD" id="cd04765">
    <property type="entry name" value="HTH_MlrA-like_sg2"/>
    <property type="match status" value="1"/>
</dbReference>
<evidence type="ECO:0000313" key="4">
    <source>
        <dbReference type="EMBL" id="CAH2268608.1"/>
    </source>
</evidence>
<dbReference type="InterPro" id="IPR016047">
    <property type="entry name" value="M23ase_b-sheet_dom"/>
</dbReference>
<dbReference type="Gene3D" id="2.70.70.10">
    <property type="entry name" value="Glucose Permease (Domain IIA)"/>
    <property type="match status" value="1"/>
</dbReference>
<dbReference type="Pfam" id="PF13411">
    <property type="entry name" value="MerR_1"/>
    <property type="match status" value="1"/>
</dbReference>
<sequence length="290" mass="33433">MNKEKLFYTIGEVAEELHLEQHVLRFWESQFHQIKPIKRKGRRLYDHKCIEAIKKIKYMLYDKGYTIKGVQKEFGNDVRIDHYSRNLLKELTDLRDYLTDKINEETILISCGLQKPAPVLLKGEEFYGKRDLEYTREYHLIKENVDSSLRKESRKAFVDKVYNNNAQSMCKFVIPVKGAVTSSDKICQDGIKITAQSGTKVIASAPGKVIYVGKGLRWYGNLIIVEHKDNYMTMYSYLKNIQVEIGDKVKQGQVIGSAGKSSTQDKDPQMCFTIRHNGQAVDPLVHINCD</sequence>
<dbReference type="AlphaFoldDB" id="A0A8S4SM49"/>
<dbReference type="InterPro" id="IPR011055">
    <property type="entry name" value="Dup_hybrid_motif"/>
</dbReference>
<comment type="caution">
    <text evidence="4">The sequence shown here is derived from an EMBL/GenBank/DDBJ whole genome shotgun (WGS) entry which is preliminary data.</text>
</comment>
<protein>
    <submittedName>
        <fullName evidence="4">Jg8614 protein</fullName>
    </submittedName>
</protein>
<dbReference type="InterPro" id="IPR000551">
    <property type="entry name" value="MerR-type_HTH_dom"/>
</dbReference>
<evidence type="ECO:0000259" key="2">
    <source>
        <dbReference type="Pfam" id="PF01551"/>
    </source>
</evidence>
<dbReference type="InterPro" id="IPR050570">
    <property type="entry name" value="Cell_wall_metabolism_enzyme"/>
</dbReference>
<keyword evidence="5" id="KW-1185">Reference proteome</keyword>
<dbReference type="GO" id="GO:0004222">
    <property type="term" value="F:metalloendopeptidase activity"/>
    <property type="evidence" value="ECO:0007669"/>
    <property type="project" value="TreeGrafter"/>
</dbReference>
<feature type="domain" description="M23ase beta-sheet core" evidence="2">
    <location>
        <begin position="189"/>
        <end position="283"/>
    </location>
</feature>
<reference evidence="4" key="1">
    <citation type="submission" date="2022-03" db="EMBL/GenBank/DDBJ databases">
        <authorList>
            <person name="Lindestad O."/>
        </authorList>
    </citation>
    <scope>NUCLEOTIDE SEQUENCE</scope>
</reference>
<dbReference type="CDD" id="cd12797">
    <property type="entry name" value="M23_peptidase"/>
    <property type="match status" value="1"/>
</dbReference>
<dbReference type="Gene3D" id="1.10.1660.10">
    <property type="match status" value="1"/>
</dbReference>
<dbReference type="SUPFAM" id="SSF46955">
    <property type="entry name" value="Putative DNA-binding domain"/>
    <property type="match status" value="1"/>
</dbReference>
<name>A0A8S4SM49_9NEOP</name>
<organism evidence="4 5">
    <name type="scientific">Pararge aegeria aegeria</name>
    <dbReference type="NCBI Taxonomy" id="348720"/>
    <lineage>
        <taxon>Eukaryota</taxon>
        <taxon>Metazoa</taxon>
        <taxon>Ecdysozoa</taxon>
        <taxon>Arthropoda</taxon>
        <taxon>Hexapoda</taxon>
        <taxon>Insecta</taxon>
        <taxon>Pterygota</taxon>
        <taxon>Neoptera</taxon>
        <taxon>Endopterygota</taxon>
        <taxon>Lepidoptera</taxon>
        <taxon>Glossata</taxon>
        <taxon>Ditrysia</taxon>
        <taxon>Papilionoidea</taxon>
        <taxon>Nymphalidae</taxon>
        <taxon>Satyrinae</taxon>
        <taxon>Satyrini</taxon>
        <taxon>Parargina</taxon>
        <taxon>Pararge</taxon>
    </lineage>
</organism>
<dbReference type="InterPro" id="IPR009061">
    <property type="entry name" value="DNA-bd_dom_put_sf"/>
</dbReference>
<dbReference type="GO" id="GO:0006355">
    <property type="term" value="P:regulation of DNA-templated transcription"/>
    <property type="evidence" value="ECO:0007669"/>
    <property type="project" value="InterPro"/>
</dbReference>
<dbReference type="PANTHER" id="PTHR21666:SF289">
    <property type="entry name" value="L-ALA--D-GLU ENDOPEPTIDASE"/>
    <property type="match status" value="1"/>
</dbReference>